<keyword evidence="1" id="KW-0812">Transmembrane</keyword>
<evidence type="ECO:0000313" key="2">
    <source>
        <dbReference type="EMBL" id="KRZ64440.1"/>
    </source>
</evidence>
<feature type="transmembrane region" description="Helical" evidence="1">
    <location>
        <begin position="20"/>
        <end position="39"/>
    </location>
</feature>
<keyword evidence="3" id="KW-1185">Reference proteome</keyword>
<proteinExistence type="predicted"/>
<gene>
    <name evidence="2" type="ORF">T10_856</name>
</gene>
<sequence>MRSDFGSESCFPVCWGIQHLLWWENWVLMMLMLPVLTIYDWSLSFL</sequence>
<protein>
    <submittedName>
        <fullName evidence="2">Uncharacterized protein</fullName>
    </submittedName>
</protein>
<comment type="caution">
    <text evidence="2">The sequence shown here is derived from an EMBL/GenBank/DDBJ whole genome shotgun (WGS) entry which is preliminary data.</text>
</comment>
<keyword evidence="1" id="KW-0472">Membrane</keyword>
<dbReference type="Proteomes" id="UP000054843">
    <property type="component" value="Unassembled WGS sequence"/>
</dbReference>
<organism evidence="2 3">
    <name type="scientific">Trichinella papuae</name>
    <dbReference type="NCBI Taxonomy" id="268474"/>
    <lineage>
        <taxon>Eukaryota</taxon>
        <taxon>Metazoa</taxon>
        <taxon>Ecdysozoa</taxon>
        <taxon>Nematoda</taxon>
        <taxon>Enoplea</taxon>
        <taxon>Dorylaimia</taxon>
        <taxon>Trichinellida</taxon>
        <taxon>Trichinellidae</taxon>
        <taxon>Trichinella</taxon>
    </lineage>
</organism>
<reference evidence="2 3" key="1">
    <citation type="submission" date="2015-01" db="EMBL/GenBank/DDBJ databases">
        <title>Evolution of Trichinella species and genotypes.</title>
        <authorList>
            <person name="Korhonen P.K."/>
            <person name="Edoardo P."/>
            <person name="Giuseppe L.R."/>
            <person name="Gasser R.B."/>
        </authorList>
    </citation>
    <scope>NUCLEOTIDE SEQUENCE [LARGE SCALE GENOMIC DNA]</scope>
    <source>
        <strain evidence="2">ISS1980</strain>
    </source>
</reference>
<evidence type="ECO:0000256" key="1">
    <source>
        <dbReference type="SAM" id="Phobius"/>
    </source>
</evidence>
<dbReference type="AlphaFoldDB" id="A0A0V1LY84"/>
<dbReference type="EMBL" id="JYDO01001097">
    <property type="protein sequence ID" value="KRZ64440.1"/>
    <property type="molecule type" value="Genomic_DNA"/>
</dbReference>
<name>A0A0V1LY84_9BILA</name>
<evidence type="ECO:0000313" key="3">
    <source>
        <dbReference type="Proteomes" id="UP000054843"/>
    </source>
</evidence>
<accession>A0A0V1LY84</accession>
<keyword evidence="1" id="KW-1133">Transmembrane helix</keyword>